<organism evidence="1 2">
    <name type="scientific">Chelonoidis abingdonii</name>
    <name type="common">Abingdon island giant tortoise</name>
    <name type="synonym">Testudo abingdonii</name>
    <dbReference type="NCBI Taxonomy" id="106734"/>
    <lineage>
        <taxon>Eukaryota</taxon>
        <taxon>Metazoa</taxon>
        <taxon>Chordata</taxon>
        <taxon>Craniata</taxon>
        <taxon>Vertebrata</taxon>
        <taxon>Euteleostomi</taxon>
        <taxon>Archelosauria</taxon>
        <taxon>Testudinata</taxon>
        <taxon>Testudines</taxon>
        <taxon>Cryptodira</taxon>
        <taxon>Durocryptodira</taxon>
        <taxon>Testudinoidea</taxon>
        <taxon>Testudinidae</taxon>
        <taxon>Chelonoidis</taxon>
    </lineage>
</organism>
<dbReference type="GO" id="GO:0051308">
    <property type="term" value="P:male meiosis chromosome separation"/>
    <property type="evidence" value="ECO:0007669"/>
    <property type="project" value="TreeGrafter"/>
</dbReference>
<gene>
    <name evidence="1" type="primary">M1AP</name>
</gene>
<dbReference type="InterPro" id="IPR033587">
    <property type="entry name" value="M1AP"/>
</dbReference>
<dbReference type="GO" id="GO:0042802">
    <property type="term" value="F:identical protein binding"/>
    <property type="evidence" value="ECO:0007669"/>
    <property type="project" value="Ensembl"/>
</dbReference>
<reference evidence="1" key="2">
    <citation type="submission" date="2025-09" db="UniProtKB">
        <authorList>
            <consortium name="Ensembl"/>
        </authorList>
    </citation>
    <scope>IDENTIFICATION</scope>
</reference>
<keyword evidence="2" id="KW-1185">Reference proteome</keyword>
<name>A0A8C0QPE8_CHEAB</name>
<evidence type="ECO:0000313" key="1">
    <source>
        <dbReference type="Ensembl" id="ENSCABP00000026974.1"/>
    </source>
</evidence>
<dbReference type="AlphaFoldDB" id="A0A8C0QPE8"/>
<sequence>MNSRKTLSETRRGYTAGKAYATAHSWQLPQILIVDVKPPFWANTCSKLCEALENFFCLACSLAGPCRIPLLSLYVVQNQHECLLPFVQVKGSFPRLQTCISELRSLPREGSFQQKGDRVMQAVQDGLQQFKQYTRHMLAGATALDLCLLFQITVLTSQPGKDMVKQLETGLREIDLVSLRKLQIIEISQGDLLESADVDPSPSPSPSPSPAYSAILGMDIDLQTIENDVVSLETFFKTWLHDHSTDREQLHLLLPPGDNTPPPSRGHSSLPNLFVACVKCDIQERLLSPALLPGAADVTVRTDDVNTPYQMAASPATTLYKLRVIKALKAEGVCESALFGLPFIIKPTSCWQLDWDELEMNQHNFHALCHSLLKRDWMLLAKREPQTVSPSWSITVNSYYVIIPSDSFTLLVKAIAVRELLLPCNVPALPADLPETALSTIESALNSLEVEPRYNPLHVKSNLYKYLVSEFSRPQYRQQAQPKEHHPGERHHSRQVQLLPTGWLGETLLCLSTDQAAEVLKALSRHDGGREVETGRRYVQGHLLLWDDTRAPQSALTGALSTCSQ</sequence>
<dbReference type="Ensembl" id="ENSCABT00000029540.1">
    <property type="protein sequence ID" value="ENSCABP00000026974.1"/>
    <property type="gene ID" value="ENSCABG00000019802.1"/>
</dbReference>
<dbReference type="Proteomes" id="UP000694404">
    <property type="component" value="Unplaced"/>
</dbReference>
<dbReference type="PANTHER" id="PTHR28642:SF1">
    <property type="entry name" value="MEIOSIS 1 ARREST PROTEIN"/>
    <property type="match status" value="1"/>
</dbReference>
<proteinExistence type="predicted"/>
<dbReference type="GO" id="GO:0007283">
    <property type="term" value="P:spermatogenesis"/>
    <property type="evidence" value="ECO:0007669"/>
    <property type="project" value="Ensembl"/>
</dbReference>
<dbReference type="PANTHER" id="PTHR28642">
    <property type="entry name" value="MEIOSIS 1 ARREST PROTEIN"/>
    <property type="match status" value="1"/>
</dbReference>
<evidence type="ECO:0000313" key="2">
    <source>
        <dbReference type="Proteomes" id="UP000694404"/>
    </source>
</evidence>
<dbReference type="GeneTree" id="ENSGT00390000005656"/>
<reference evidence="1" key="1">
    <citation type="submission" date="2025-08" db="UniProtKB">
        <authorList>
            <consortium name="Ensembl"/>
        </authorList>
    </citation>
    <scope>IDENTIFICATION</scope>
</reference>
<protein>
    <submittedName>
        <fullName evidence="1">Meiosis 1 associated protein</fullName>
    </submittedName>
</protein>
<dbReference type="GO" id="GO:0007127">
    <property type="term" value="P:meiosis I"/>
    <property type="evidence" value="ECO:0007669"/>
    <property type="project" value="InterPro"/>
</dbReference>
<accession>A0A8C0QPE8</accession>